<reference evidence="4" key="1">
    <citation type="submission" date="2021-08" db="EMBL/GenBank/DDBJ databases">
        <title>Hoeflea bacterium WL0058 sp. nov., isolated from the sediment.</title>
        <authorList>
            <person name="Wang L."/>
            <person name="Zhang D."/>
        </authorList>
    </citation>
    <scope>NUCLEOTIDE SEQUENCE</scope>
    <source>
        <strain evidence="4">WL0058</strain>
    </source>
</reference>
<dbReference type="Pfam" id="PF00501">
    <property type="entry name" value="AMP-binding"/>
    <property type="match status" value="1"/>
</dbReference>
<dbReference type="Pfam" id="PF13193">
    <property type="entry name" value="AMP-binding_C"/>
    <property type="match status" value="1"/>
</dbReference>
<evidence type="ECO:0000259" key="3">
    <source>
        <dbReference type="Pfam" id="PF13193"/>
    </source>
</evidence>
<dbReference type="EMBL" id="JAICBX010000003">
    <property type="protein sequence ID" value="MBW8638690.1"/>
    <property type="molecule type" value="Genomic_DNA"/>
</dbReference>
<protein>
    <submittedName>
        <fullName evidence="4">Acyl--CoA ligase</fullName>
    </submittedName>
</protein>
<keyword evidence="1" id="KW-0479">Metal-binding</keyword>
<name>A0AAE3D0N5_9HYPH</name>
<feature type="domain" description="AMP-dependent synthetase/ligase" evidence="2">
    <location>
        <begin position="17"/>
        <end position="356"/>
    </location>
</feature>
<organism evidence="4 5">
    <name type="scientific">Flavimaribacter sediminis</name>
    <dbReference type="NCBI Taxonomy" id="2865987"/>
    <lineage>
        <taxon>Bacteria</taxon>
        <taxon>Pseudomonadati</taxon>
        <taxon>Pseudomonadota</taxon>
        <taxon>Alphaproteobacteria</taxon>
        <taxon>Hyphomicrobiales</taxon>
        <taxon>Rhizobiaceae</taxon>
        <taxon>Flavimaribacter</taxon>
    </lineage>
</organism>
<evidence type="ECO:0000256" key="1">
    <source>
        <dbReference type="ARBA" id="ARBA00022723"/>
    </source>
</evidence>
<feature type="domain" description="AMP-binding enzyme C-terminal" evidence="3">
    <location>
        <begin position="407"/>
        <end position="482"/>
    </location>
</feature>
<dbReference type="InterPro" id="IPR020845">
    <property type="entry name" value="AMP-binding_CS"/>
</dbReference>
<dbReference type="Proteomes" id="UP001196509">
    <property type="component" value="Unassembled WGS sequence"/>
</dbReference>
<evidence type="ECO:0000313" key="4">
    <source>
        <dbReference type="EMBL" id="MBW8638690.1"/>
    </source>
</evidence>
<dbReference type="InterPro" id="IPR025110">
    <property type="entry name" value="AMP-bd_C"/>
</dbReference>
<gene>
    <name evidence="4" type="ORF">K1W69_15950</name>
</gene>
<evidence type="ECO:0000259" key="2">
    <source>
        <dbReference type="Pfam" id="PF00501"/>
    </source>
</evidence>
<dbReference type="Gene3D" id="3.40.50.12780">
    <property type="entry name" value="N-terminal domain of ligase-like"/>
    <property type="match status" value="1"/>
</dbReference>
<dbReference type="SUPFAM" id="SSF56801">
    <property type="entry name" value="Acetyl-CoA synthetase-like"/>
    <property type="match status" value="1"/>
</dbReference>
<dbReference type="Gene3D" id="3.30.300.30">
    <property type="match status" value="1"/>
</dbReference>
<comment type="caution">
    <text evidence="4">The sequence shown here is derived from an EMBL/GenBank/DDBJ whole genome shotgun (WGS) entry which is preliminary data.</text>
</comment>
<dbReference type="GO" id="GO:0046872">
    <property type="term" value="F:metal ion binding"/>
    <property type="evidence" value="ECO:0007669"/>
    <property type="project" value="UniProtKB-KW"/>
</dbReference>
<evidence type="ECO:0000313" key="5">
    <source>
        <dbReference type="Proteomes" id="UP001196509"/>
    </source>
</evidence>
<accession>A0AAE3D0N5</accession>
<dbReference type="AlphaFoldDB" id="A0AAE3D0N5"/>
<sequence>MKTWTNLGDLVDHDGGMDRVALVDARTEPAKIWTHAEVDALANGVANYLTDLGLKKGASVAILSLNRAEYAACYFGIMRAGFVAVPVNTKQPPETIRFVLQDSETVFAFVDTMGAGLIPEVMPHLNFDSEGDDSFAEAIKPGAFETVDVAPDDIAQILYTSGSTGRPKGVELSHHSQIWALEARSTGVATPEERGIIAQPLFHMNGLFSLKTTFSNNASTVLMPSFDDRKYLENLSRYEVTGVTAVPTMFARLLRHEDLLETLDFSKLTKILLGSAPMTEGLAQRIQSRFPNAFMGFGYGTTEAGPAIFGLHPDGLPNPPVTLGYPVDLSMVKLVDGERDDEGVLMMKNPSLMAGYRGMPEKTASVFRDGWYYSGDVMRRDENGFYFFVGRADDMFVCAGENIYPGEVEKMLETHPKIRQAVVVPLADEERSQMPVAFIVPAEGASLTTQEVKDYALKNGPTYQHPRRVLFALELPLAGTNKIDRRALIQKAAALEADGGWSVAAEFGETA</sequence>
<dbReference type="RefSeq" id="WP_220229425.1">
    <property type="nucleotide sequence ID" value="NZ_JAICBX010000003.1"/>
</dbReference>
<dbReference type="PROSITE" id="PS00455">
    <property type="entry name" value="AMP_BINDING"/>
    <property type="match status" value="1"/>
</dbReference>
<dbReference type="GO" id="GO:0016405">
    <property type="term" value="F:CoA-ligase activity"/>
    <property type="evidence" value="ECO:0007669"/>
    <property type="project" value="TreeGrafter"/>
</dbReference>
<dbReference type="InterPro" id="IPR045851">
    <property type="entry name" value="AMP-bd_C_sf"/>
</dbReference>
<proteinExistence type="predicted"/>
<keyword evidence="4" id="KW-0436">Ligase</keyword>
<dbReference type="PANTHER" id="PTHR24096">
    <property type="entry name" value="LONG-CHAIN-FATTY-ACID--COA LIGASE"/>
    <property type="match status" value="1"/>
</dbReference>
<dbReference type="InterPro" id="IPR042099">
    <property type="entry name" value="ANL_N_sf"/>
</dbReference>
<keyword evidence="5" id="KW-1185">Reference proteome</keyword>
<dbReference type="InterPro" id="IPR000873">
    <property type="entry name" value="AMP-dep_synth/lig_dom"/>
</dbReference>